<name>A0AAV5RVZ8_MAUHU</name>
<dbReference type="Pfam" id="PF00856">
    <property type="entry name" value="SET"/>
    <property type="match status" value="1"/>
</dbReference>
<evidence type="ECO:0000256" key="1">
    <source>
        <dbReference type="ARBA" id="ARBA00022723"/>
    </source>
</evidence>
<keyword evidence="1" id="KW-0479">Metal-binding</keyword>
<dbReference type="GO" id="GO:0070210">
    <property type="term" value="C:Rpd3L-Expanded complex"/>
    <property type="evidence" value="ECO:0007669"/>
    <property type="project" value="TreeGrafter"/>
</dbReference>
<feature type="compositionally biased region" description="Low complexity" evidence="6">
    <location>
        <begin position="281"/>
        <end position="302"/>
    </location>
</feature>
<dbReference type="PANTHER" id="PTHR46462">
    <property type="entry name" value="UPSET, ISOFORM A"/>
    <property type="match status" value="1"/>
</dbReference>
<feature type="domain" description="SET" evidence="8">
    <location>
        <begin position="369"/>
        <end position="499"/>
    </location>
</feature>
<accession>A0AAV5RVZ8</accession>
<protein>
    <submittedName>
        <fullName evidence="9">Histone-binding protein</fullName>
    </submittedName>
</protein>
<gene>
    <name evidence="9" type="ORF">DAKH74_014520</name>
</gene>
<dbReference type="Gene3D" id="2.170.270.10">
    <property type="entry name" value="SET domain"/>
    <property type="match status" value="1"/>
</dbReference>
<dbReference type="InterPro" id="IPR011011">
    <property type="entry name" value="Znf_FYVE_PHD"/>
</dbReference>
<evidence type="ECO:0000256" key="3">
    <source>
        <dbReference type="ARBA" id="ARBA00022833"/>
    </source>
</evidence>
<evidence type="ECO:0000259" key="8">
    <source>
        <dbReference type="PROSITE" id="PS50280"/>
    </source>
</evidence>
<feature type="region of interest" description="Disordered" evidence="6">
    <location>
        <begin position="1"/>
        <end position="100"/>
    </location>
</feature>
<dbReference type="SUPFAM" id="SSF57903">
    <property type="entry name" value="FYVE/PHD zinc finger"/>
    <property type="match status" value="1"/>
</dbReference>
<dbReference type="InterPro" id="IPR001214">
    <property type="entry name" value="SET_dom"/>
</dbReference>
<dbReference type="SMART" id="SM00317">
    <property type="entry name" value="SET"/>
    <property type="match status" value="1"/>
</dbReference>
<sequence>MDITSMTNASDTKENTPTGNSILADASTLLMFSNGKKPESKHPSGGPPDTSSTQSEHSKDELQLNRSHASANSINSTTQVNSNSNTLGKIPTGPSSGLPIETTTKVIEDSQSRESSNSAAVAAAAALATAATIPLPLRKHSSDLSHMDAHDSSTNSGTEPTQHTVNDVDHKKWPVPDSYIVDPDSGIITCVCGFSDDDGFTIQCDHCNRWQHAICYGIEIMNEVPEQYLCNACQPRKIDANAAYLRQKSQRDALQAKVPENTGNVDTTAQQADPTDDSKSNADVSSSSVQKNKTSKTTNQKTIPTATAASIVPDIRKKEHLLPPKEGFPSVYKSIDANEYDDKYIKLFMDKHNNDDCVITYNHDDFESIPIEVKSYSESNNSRYFPGFMKLGVYIQDDCTKNEFITEVVGHLDFQKNYLNDPRNHYRIWGTPKRKVIFHDHWPLVIDQRSSGNFSRFLRRSCNPNVQLVTLRMPDNSIKFALQALSNIQRGDELYIGWQWDLRHPIVQMINGTSDFESFDDVVKYSLIHSVDTILSNCECGCGNNNKECHLLRVKKIAQSLVKMVKSKTSNRYKLNQILSNYQLKSKKREQPVLKRLVNDANKTSSKNNGSPYDGLLNIVSDEPSKESQHARSEDSKNNGVDVPANTADEKIQKRRHETFVKTLVRNKRAKHLPGKSYKDFEKALHKFDEAGITEVEKLPIPIVMPYANESSTVTDIKHDMDSQRDSDNISRNEHENTNIRDDISSKNGASNNIVPQKGGSMKHDESASNATNSVNSKKKLSFADYRKKLQK</sequence>
<dbReference type="GO" id="GO:0006355">
    <property type="term" value="P:regulation of DNA-templated transcription"/>
    <property type="evidence" value="ECO:0007669"/>
    <property type="project" value="TreeGrafter"/>
</dbReference>
<keyword evidence="4" id="KW-0156">Chromatin regulator</keyword>
<feature type="compositionally biased region" description="Polar residues" evidence="6">
    <location>
        <begin position="746"/>
        <end position="755"/>
    </location>
</feature>
<dbReference type="EMBL" id="BTGD01000003">
    <property type="protein sequence ID" value="GMM54836.1"/>
    <property type="molecule type" value="Genomic_DNA"/>
</dbReference>
<feature type="compositionally biased region" description="Low complexity" evidence="6">
    <location>
        <begin position="72"/>
        <end position="86"/>
    </location>
</feature>
<evidence type="ECO:0000256" key="2">
    <source>
        <dbReference type="ARBA" id="ARBA00022771"/>
    </source>
</evidence>
<feature type="region of interest" description="Disordered" evidence="6">
    <location>
        <begin position="598"/>
        <end position="655"/>
    </location>
</feature>
<dbReference type="AlphaFoldDB" id="A0AAV5RVZ8"/>
<evidence type="ECO:0000256" key="4">
    <source>
        <dbReference type="ARBA" id="ARBA00022853"/>
    </source>
</evidence>
<keyword evidence="10" id="KW-1185">Reference proteome</keyword>
<evidence type="ECO:0000313" key="10">
    <source>
        <dbReference type="Proteomes" id="UP001377567"/>
    </source>
</evidence>
<reference evidence="9 10" key="1">
    <citation type="journal article" date="2023" name="Elife">
        <title>Identification of key yeast species and microbe-microbe interactions impacting larval growth of Drosophila in the wild.</title>
        <authorList>
            <person name="Mure A."/>
            <person name="Sugiura Y."/>
            <person name="Maeda R."/>
            <person name="Honda K."/>
            <person name="Sakurai N."/>
            <person name="Takahashi Y."/>
            <person name="Watada M."/>
            <person name="Katoh T."/>
            <person name="Gotoh A."/>
            <person name="Gotoh Y."/>
            <person name="Taniguchi I."/>
            <person name="Nakamura K."/>
            <person name="Hayashi T."/>
            <person name="Katayama T."/>
            <person name="Uemura T."/>
            <person name="Hattori Y."/>
        </authorList>
    </citation>
    <scope>NUCLEOTIDE SEQUENCE [LARGE SCALE GENOMIC DNA]</scope>
    <source>
        <strain evidence="9 10">KH-74</strain>
    </source>
</reference>
<evidence type="ECO:0000313" key="9">
    <source>
        <dbReference type="EMBL" id="GMM54836.1"/>
    </source>
</evidence>
<dbReference type="InterPro" id="IPR001965">
    <property type="entry name" value="Znf_PHD"/>
</dbReference>
<dbReference type="PROSITE" id="PS01359">
    <property type="entry name" value="ZF_PHD_1"/>
    <property type="match status" value="1"/>
</dbReference>
<feature type="compositionally biased region" description="Basic and acidic residues" evidence="6">
    <location>
        <begin position="142"/>
        <end position="151"/>
    </location>
</feature>
<keyword evidence="2 5" id="KW-0863">Zinc-finger</keyword>
<dbReference type="InterPro" id="IPR046341">
    <property type="entry name" value="SET_dom_sf"/>
</dbReference>
<dbReference type="InterPro" id="IPR019787">
    <property type="entry name" value="Znf_PHD-finger"/>
</dbReference>
<dbReference type="Proteomes" id="UP001377567">
    <property type="component" value="Unassembled WGS sequence"/>
</dbReference>
<organism evidence="9 10">
    <name type="scientific">Maudiozyma humilis</name>
    <name type="common">Sour dough yeast</name>
    <name type="synonym">Kazachstania humilis</name>
    <dbReference type="NCBI Taxonomy" id="51915"/>
    <lineage>
        <taxon>Eukaryota</taxon>
        <taxon>Fungi</taxon>
        <taxon>Dikarya</taxon>
        <taxon>Ascomycota</taxon>
        <taxon>Saccharomycotina</taxon>
        <taxon>Saccharomycetes</taxon>
        <taxon>Saccharomycetales</taxon>
        <taxon>Saccharomycetaceae</taxon>
        <taxon>Maudiozyma</taxon>
    </lineage>
</organism>
<feature type="region of interest" description="Disordered" evidence="6">
    <location>
        <begin position="719"/>
        <end position="792"/>
    </location>
</feature>
<feature type="compositionally biased region" description="Basic and acidic residues" evidence="6">
    <location>
        <begin position="623"/>
        <end position="637"/>
    </location>
</feature>
<dbReference type="PANTHER" id="PTHR46462:SF3">
    <property type="entry name" value="UPSET, ISOFORM A"/>
    <property type="match status" value="1"/>
</dbReference>
<dbReference type="GO" id="GO:0006325">
    <property type="term" value="P:chromatin organization"/>
    <property type="evidence" value="ECO:0007669"/>
    <property type="project" value="UniProtKB-KW"/>
</dbReference>
<dbReference type="SMART" id="SM00249">
    <property type="entry name" value="PHD"/>
    <property type="match status" value="1"/>
</dbReference>
<dbReference type="InterPro" id="IPR019786">
    <property type="entry name" value="Zinc_finger_PHD-type_CS"/>
</dbReference>
<evidence type="ECO:0000259" key="7">
    <source>
        <dbReference type="PROSITE" id="PS50016"/>
    </source>
</evidence>
<feature type="region of interest" description="Disordered" evidence="6">
    <location>
        <begin position="142"/>
        <end position="170"/>
    </location>
</feature>
<proteinExistence type="predicted"/>
<comment type="caution">
    <text evidence="9">The sequence shown here is derived from an EMBL/GenBank/DDBJ whole genome shotgun (WGS) entry which is preliminary data.</text>
</comment>
<dbReference type="SUPFAM" id="SSF82199">
    <property type="entry name" value="SET domain"/>
    <property type="match status" value="1"/>
</dbReference>
<feature type="compositionally biased region" description="Polar residues" evidence="6">
    <location>
        <begin position="1"/>
        <end position="21"/>
    </location>
</feature>
<feature type="compositionally biased region" description="Basic and acidic residues" evidence="6">
    <location>
        <begin position="719"/>
        <end position="745"/>
    </location>
</feature>
<feature type="region of interest" description="Disordered" evidence="6">
    <location>
        <begin position="251"/>
        <end position="305"/>
    </location>
</feature>
<dbReference type="Pfam" id="PF20826">
    <property type="entry name" value="PHD_5"/>
    <property type="match status" value="1"/>
</dbReference>
<dbReference type="GO" id="GO:0008270">
    <property type="term" value="F:zinc ion binding"/>
    <property type="evidence" value="ECO:0007669"/>
    <property type="project" value="UniProtKB-KW"/>
</dbReference>
<dbReference type="GO" id="GO:0034967">
    <property type="term" value="C:Set3 complex"/>
    <property type="evidence" value="ECO:0007669"/>
    <property type="project" value="TreeGrafter"/>
</dbReference>
<dbReference type="Gene3D" id="3.30.40.10">
    <property type="entry name" value="Zinc/RING finger domain, C3HC4 (zinc finger)"/>
    <property type="match status" value="1"/>
</dbReference>
<dbReference type="CDD" id="cd15550">
    <property type="entry name" value="PHD_MLL5"/>
    <property type="match status" value="1"/>
</dbReference>
<feature type="compositionally biased region" description="Polar residues" evidence="6">
    <location>
        <begin position="152"/>
        <end position="165"/>
    </location>
</feature>
<feature type="domain" description="PHD-type" evidence="7">
    <location>
        <begin position="187"/>
        <end position="236"/>
    </location>
</feature>
<evidence type="ECO:0000256" key="5">
    <source>
        <dbReference type="PROSITE-ProRule" id="PRU00146"/>
    </source>
</evidence>
<dbReference type="PROSITE" id="PS50280">
    <property type="entry name" value="SET"/>
    <property type="match status" value="1"/>
</dbReference>
<keyword evidence="3" id="KW-0862">Zinc</keyword>
<evidence type="ECO:0000256" key="6">
    <source>
        <dbReference type="SAM" id="MobiDB-lite"/>
    </source>
</evidence>
<dbReference type="PROSITE" id="PS50016">
    <property type="entry name" value="ZF_PHD_2"/>
    <property type="match status" value="1"/>
</dbReference>
<dbReference type="InterPro" id="IPR013083">
    <property type="entry name" value="Znf_RING/FYVE/PHD"/>
</dbReference>
<feature type="compositionally biased region" description="Polar residues" evidence="6">
    <location>
        <begin position="601"/>
        <end position="611"/>
    </location>
</feature>